<proteinExistence type="predicted"/>
<dbReference type="GO" id="GO:0052689">
    <property type="term" value="F:carboxylic ester hydrolase activity"/>
    <property type="evidence" value="ECO:0007669"/>
    <property type="project" value="UniProtKB-ARBA"/>
</dbReference>
<dbReference type="InterPro" id="IPR050261">
    <property type="entry name" value="FrsA_esterase"/>
</dbReference>
<reference evidence="3 4" key="1">
    <citation type="submission" date="2019-09" db="EMBL/GenBank/DDBJ databases">
        <authorList>
            <person name="Chandra G."/>
            <person name="Truman W A."/>
        </authorList>
    </citation>
    <scope>NUCLEOTIDE SEQUENCE [LARGE SCALE GENOMIC DNA]</scope>
    <source>
        <strain evidence="3">PS922</strain>
    </source>
</reference>
<dbReference type="Gene3D" id="3.40.50.1820">
    <property type="entry name" value="alpha/beta hydrolase"/>
    <property type="match status" value="1"/>
</dbReference>
<name>A0A5E7RKA1_PSEFL</name>
<dbReference type="EMBL" id="CABVJB010000001">
    <property type="protein sequence ID" value="VVP71403.1"/>
    <property type="molecule type" value="Genomic_DNA"/>
</dbReference>
<dbReference type="RefSeq" id="WP_154862848.1">
    <property type="nucleotide sequence ID" value="NZ_CABVJB010000001.1"/>
</dbReference>
<organism evidence="3 4">
    <name type="scientific">Pseudomonas fluorescens</name>
    <dbReference type="NCBI Taxonomy" id="294"/>
    <lineage>
        <taxon>Bacteria</taxon>
        <taxon>Pseudomonadati</taxon>
        <taxon>Pseudomonadota</taxon>
        <taxon>Gammaproteobacteria</taxon>
        <taxon>Pseudomonadales</taxon>
        <taxon>Pseudomonadaceae</taxon>
        <taxon>Pseudomonas</taxon>
    </lineage>
</organism>
<dbReference type="InterPro" id="IPR029058">
    <property type="entry name" value="AB_hydrolase_fold"/>
</dbReference>
<protein>
    <recommendedName>
        <fullName evidence="2">Serine aminopeptidase S33 domain-containing protein</fullName>
    </recommendedName>
</protein>
<sequence>MPQRLDVSFPSKGASCAAWLYLPEEPSPHPVVVMAHGLGGVREMRLDAFAERFCEAGYACLVFDYRNFGASEGEPRQLLDIASQQEDWRSAIAYARTQKELDPAKVILWGSSFSGGHVIHTAVADGKIAAVIAQCPFTDGLASFFKVNLLTSLKLTMLGVADMACSILGIAPVPVKIAGPKGSAALMTAKDAESGYLGLVPSKFPFKNYVAARFALSIAFYRPGKKTPKLYCPILFCICETDTVAPAGPTLHYAKRAMDAEIHICQEGHFDIYVSEAFERVIEKEIAFLKRRVSRGAARFHPA</sequence>
<accession>A0A5E7RKA1</accession>
<evidence type="ECO:0000313" key="4">
    <source>
        <dbReference type="Proteomes" id="UP000325565"/>
    </source>
</evidence>
<dbReference type="PANTHER" id="PTHR22946:SF9">
    <property type="entry name" value="POLYKETIDE TRANSFERASE AF380"/>
    <property type="match status" value="1"/>
</dbReference>
<dbReference type="AlphaFoldDB" id="A0A5E7RKA1"/>
<dbReference type="Proteomes" id="UP000325565">
    <property type="component" value="Unassembled WGS sequence"/>
</dbReference>
<dbReference type="PANTHER" id="PTHR22946">
    <property type="entry name" value="DIENELACTONE HYDROLASE DOMAIN-CONTAINING PROTEIN-RELATED"/>
    <property type="match status" value="1"/>
</dbReference>
<dbReference type="SUPFAM" id="SSF53474">
    <property type="entry name" value="alpha/beta-Hydrolases"/>
    <property type="match status" value="1"/>
</dbReference>
<dbReference type="Pfam" id="PF12146">
    <property type="entry name" value="Hydrolase_4"/>
    <property type="match status" value="1"/>
</dbReference>
<evidence type="ECO:0000313" key="3">
    <source>
        <dbReference type="EMBL" id="VVP71403.1"/>
    </source>
</evidence>
<evidence type="ECO:0000259" key="2">
    <source>
        <dbReference type="Pfam" id="PF12146"/>
    </source>
</evidence>
<dbReference type="InterPro" id="IPR022742">
    <property type="entry name" value="Hydrolase_4"/>
</dbReference>
<keyword evidence="1" id="KW-0378">Hydrolase</keyword>
<gene>
    <name evidence="3" type="ORF">PS922_00861</name>
</gene>
<evidence type="ECO:0000256" key="1">
    <source>
        <dbReference type="ARBA" id="ARBA00022801"/>
    </source>
</evidence>
<feature type="domain" description="Serine aminopeptidase S33" evidence="2">
    <location>
        <begin position="27"/>
        <end position="147"/>
    </location>
</feature>